<comment type="pathway">
    <text evidence="2">Pyrimidine metabolism; UMP biosynthesis via de novo pathway; (S)-dihydroorotate from bicarbonate: step 1/3.</text>
</comment>
<evidence type="ECO:0000256" key="22">
    <source>
        <dbReference type="ARBA" id="ARBA00048816"/>
    </source>
</evidence>
<dbReference type="Pfam" id="PF25596">
    <property type="entry name" value="CPSase_L_D1"/>
    <property type="match status" value="2"/>
</dbReference>
<dbReference type="Pfam" id="PF02787">
    <property type="entry name" value="CPSase_L_D3"/>
    <property type="match status" value="1"/>
</dbReference>
<dbReference type="STRING" id="1382522.W6MHP9"/>
<dbReference type="GO" id="GO:0005524">
    <property type="term" value="F:ATP binding"/>
    <property type="evidence" value="ECO:0007669"/>
    <property type="project" value="UniProtKB-UniRule"/>
</dbReference>
<dbReference type="HAMAP" id="MF_01209">
    <property type="entry name" value="CPSase_S_chain"/>
    <property type="match status" value="1"/>
</dbReference>
<evidence type="ECO:0000256" key="12">
    <source>
        <dbReference type="ARBA" id="ARBA00022801"/>
    </source>
</evidence>
<dbReference type="UniPathway" id="UPA00070">
    <property type="reaction ID" value="UER00115"/>
</dbReference>
<dbReference type="SUPFAM" id="SSF52021">
    <property type="entry name" value="Carbamoyl phosphate synthetase, small subunit N-terminal domain"/>
    <property type="match status" value="1"/>
</dbReference>
<dbReference type="SUPFAM" id="SSF51556">
    <property type="entry name" value="Metallo-dependent hydrolases"/>
    <property type="match status" value="1"/>
</dbReference>
<keyword evidence="13 27" id="KW-0067">ATP-binding</keyword>
<dbReference type="FunFam" id="3.40.50.20:FF:000011">
    <property type="entry name" value="CAD protein-like isoform X1"/>
    <property type="match status" value="1"/>
</dbReference>
<feature type="domain" description="MGS-like" evidence="29">
    <location>
        <begin position="1354"/>
        <end position="1505"/>
    </location>
</feature>
<dbReference type="NCBIfam" id="NF009455">
    <property type="entry name" value="PRK12815.1"/>
    <property type="match status" value="1"/>
</dbReference>
<evidence type="ECO:0000256" key="7">
    <source>
        <dbReference type="ARBA" id="ARBA00022553"/>
    </source>
</evidence>
<dbReference type="EC" id="6.3.5.5" evidence="4"/>
<dbReference type="PRINTS" id="PR00099">
    <property type="entry name" value="CPSGATASE"/>
</dbReference>
<dbReference type="InterPro" id="IPR002474">
    <property type="entry name" value="CarbamoylP_synth_ssu_N"/>
</dbReference>
<dbReference type="Gene3D" id="3.20.20.140">
    <property type="entry name" value="Metal-dependent hydrolases"/>
    <property type="match status" value="1"/>
</dbReference>
<evidence type="ECO:0000256" key="1">
    <source>
        <dbReference type="ARBA" id="ARBA00001947"/>
    </source>
</evidence>
<dbReference type="GO" id="GO:0006207">
    <property type="term" value="P:'de novo' pyrimidine nucleobase biosynthetic process"/>
    <property type="evidence" value="ECO:0007669"/>
    <property type="project" value="EnsemblFungi"/>
</dbReference>
<dbReference type="FunFam" id="3.30.1490.20:FF:000001">
    <property type="entry name" value="Carbamoyl-phosphate synthase large chain"/>
    <property type="match status" value="1"/>
</dbReference>
<dbReference type="NCBIfam" id="NF003671">
    <property type="entry name" value="PRK05294.1"/>
    <property type="match status" value="1"/>
</dbReference>
<dbReference type="FunFam" id="3.30.470.20:FF:000001">
    <property type="entry name" value="Carbamoyl-phosphate synthase large chain"/>
    <property type="match status" value="1"/>
</dbReference>
<dbReference type="InterPro" id="IPR036480">
    <property type="entry name" value="CarbP_synth_ssu_N_sf"/>
</dbReference>
<evidence type="ECO:0000256" key="2">
    <source>
        <dbReference type="ARBA" id="ARBA00004812"/>
    </source>
</evidence>
<dbReference type="PROSITE" id="PS00866">
    <property type="entry name" value="CPSASE_1"/>
    <property type="match status" value="2"/>
</dbReference>
<feature type="domain" description="ATP-grasp" evidence="28">
    <location>
        <begin position="1097"/>
        <end position="1288"/>
    </location>
</feature>
<dbReference type="RefSeq" id="XP_022457523.1">
    <property type="nucleotide sequence ID" value="XM_022603664.1"/>
</dbReference>
<dbReference type="GO" id="GO:0006541">
    <property type="term" value="P:glutamine metabolic process"/>
    <property type="evidence" value="ECO:0007669"/>
    <property type="project" value="EnsemblFungi"/>
</dbReference>
<dbReference type="InterPro" id="IPR005483">
    <property type="entry name" value="CPSase_dom"/>
</dbReference>
<keyword evidence="15" id="KW-0511">Multifunctional enzyme</keyword>
<dbReference type="FunFam" id="3.20.20.140:FF:000036">
    <property type="entry name" value="Carbamoyl-phosphate synthase large chain"/>
    <property type="match status" value="1"/>
</dbReference>
<organism evidence="30 31">
    <name type="scientific">Kuraishia capsulata CBS 1993</name>
    <dbReference type="NCBI Taxonomy" id="1382522"/>
    <lineage>
        <taxon>Eukaryota</taxon>
        <taxon>Fungi</taxon>
        <taxon>Dikarya</taxon>
        <taxon>Ascomycota</taxon>
        <taxon>Saccharomycotina</taxon>
        <taxon>Pichiomycetes</taxon>
        <taxon>Pichiales</taxon>
        <taxon>Pichiaceae</taxon>
        <taxon>Kuraishia</taxon>
    </lineage>
</organism>
<comment type="catalytic activity">
    <reaction evidence="22">
        <text>hydrogencarbonate + L-glutamine + 2 ATP + H2O = carbamoyl phosphate + L-glutamate + 2 ADP + phosphate + 2 H(+)</text>
        <dbReference type="Rhea" id="RHEA:18633"/>
        <dbReference type="ChEBI" id="CHEBI:15377"/>
        <dbReference type="ChEBI" id="CHEBI:15378"/>
        <dbReference type="ChEBI" id="CHEBI:17544"/>
        <dbReference type="ChEBI" id="CHEBI:29985"/>
        <dbReference type="ChEBI" id="CHEBI:30616"/>
        <dbReference type="ChEBI" id="CHEBI:43474"/>
        <dbReference type="ChEBI" id="CHEBI:58228"/>
        <dbReference type="ChEBI" id="CHEBI:58359"/>
        <dbReference type="ChEBI" id="CHEBI:456216"/>
        <dbReference type="EC" id="6.3.5.5"/>
    </reaction>
</comment>
<comment type="cofactor">
    <cofactor evidence="1">
        <name>Zn(2+)</name>
        <dbReference type="ChEBI" id="CHEBI:29105"/>
    </cofactor>
</comment>
<evidence type="ECO:0000256" key="20">
    <source>
        <dbReference type="ARBA" id="ARBA00044063"/>
    </source>
</evidence>
<evidence type="ECO:0000256" key="6">
    <source>
        <dbReference type="ARBA" id="ARBA00013008"/>
    </source>
</evidence>
<keyword evidence="8" id="KW-0436">Ligase</keyword>
<comment type="similarity">
    <text evidence="19">In the 2nd section; belongs to the CarB family.</text>
</comment>
<evidence type="ECO:0000256" key="23">
    <source>
        <dbReference type="ARBA" id="ARBA00048859"/>
    </source>
</evidence>
<dbReference type="GO" id="GO:0044205">
    <property type="term" value="P:'de novo' UMP biosynthetic process"/>
    <property type="evidence" value="ECO:0007669"/>
    <property type="project" value="UniProtKB-UniPathway"/>
</dbReference>
<keyword evidence="7" id="KW-0597">Phosphoprotein</keyword>
<evidence type="ECO:0000256" key="15">
    <source>
        <dbReference type="ARBA" id="ARBA00023268"/>
    </source>
</evidence>
<evidence type="ECO:0000259" key="29">
    <source>
        <dbReference type="PROSITE" id="PS51855"/>
    </source>
</evidence>
<dbReference type="EMBL" id="HG793126">
    <property type="protein sequence ID" value="CDK25511.1"/>
    <property type="molecule type" value="Genomic_DNA"/>
</dbReference>
<evidence type="ECO:0000256" key="13">
    <source>
        <dbReference type="ARBA" id="ARBA00022840"/>
    </source>
</evidence>
<dbReference type="CDD" id="cd01423">
    <property type="entry name" value="MGS_CPS_I_III"/>
    <property type="match status" value="1"/>
</dbReference>
<dbReference type="Gene3D" id="1.10.1030.10">
    <property type="entry name" value="Carbamoyl-phosphate synthetase, large subunit oligomerisation domain"/>
    <property type="match status" value="1"/>
</dbReference>
<dbReference type="InterPro" id="IPR036901">
    <property type="entry name" value="Asp/Orn_carbamoylTrfase_sf"/>
</dbReference>
<dbReference type="Gene3D" id="3.40.50.20">
    <property type="match status" value="2"/>
</dbReference>
<dbReference type="SMART" id="SM01097">
    <property type="entry name" value="CPSase_sm_chain"/>
    <property type="match status" value="1"/>
</dbReference>
<dbReference type="EC" id="3.5.1.2" evidence="5"/>
<dbReference type="Pfam" id="PF02786">
    <property type="entry name" value="CPSase_L_D2"/>
    <property type="match status" value="2"/>
</dbReference>
<dbReference type="EC" id="6.3.4.16" evidence="20"/>
<dbReference type="NCBIfam" id="TIGR01368">
    <property type="entry name" value="CPSaseIIsmall"/>
    <property type="match status" value="1"/>
</dbReference>
<dbReference type="FunFam" id="3.30.470.20:FF:000004">
    <property type="entry name" value="Carbamoyl-phosphate synthase (glutamine-hydrolyzing)"/>
    <property type="match status" value="1"/>
</dbReference>
<keyword evidence="9" id="KW-0808">Transferase</keyword>
<evidence type="ECO:0000256" key="8">
    <source>
        <dbReference type="ARBA" id="ARBA00022598"/>
    </source>
</evidence>
<keyword evidence="10" id="KW-0677">Repeat</keyword>
<evidence type="ECO:0000256" key="9">
    <source>
        <dbReference type="ARBA" id="ARBA00022679"/>
    </source>
</evidence>
<dbReference type="InterPro" id="IPR006132">
    <property type="entry name" value="Asp/Orn_carbamoyltranf_P-bd"/>
</dbReference>
<dbReference type="PRINTS" id="PR00101">
    <property type="entry name" value="ATCASE"/>
</dbReference>
<dbReference type="Gene3D" id="3.50.30.20">
    <property type="entry name" value="Carbamoyl-phosphate synthase small subunit, N-terminal domain"/>
    <property type="match status" value="1"/>
</dbReference>
<dbReference type="InterPro" id="IPR006275">
    <property type="entry name" value="CPSase_lsu"/>
</dbReference>
<evidence type="ECO:0000256" key="24">
    <source>
        <dbReference type="ARBA" id="ARBA00049534"/>
    </source>
</evidence>
<sequence>MSAAKFSNPITPPMESTGDRIISLETQDGSVLQGYSFGAEVASAGELVFQTGMVGYPEAITDPSYEGQILVITYPLVGNYGVPDRELMDEFVEGLPKYFESNRIHVAGLVVSHYTEEYSHFLAKSSLGEWLKEQGVPAIYGVDTRALTKTLRENGSTLGRFCLQKPNTLNEKALSIETWKECFDIPEWKDPNSKNIVAGVSIKEPKVFKPKSDGAKIGPDGKVIRILALDVGMKYNQIRCFVNRGVELKVVPWDYDFLKDEYDGLFISNGPGDPAILSNVITRLEVALKEAKTPIFGICLGHQLLARASGASTLKLKFGNRGHNIPCTSTISGRCYITSQNHGFAVDVDTLTSGWKELFVNANDGSNEGIYNTEKPFFSVQFHPESTPGPRDTEFLFDTFIDAVVDFKKTKTFKPVAFPGGKIEENRAKFPRVDAKKVLVLGSGGLSIGQAGEFDYSGSQAIKALKEEGIYTILINPNIATIQTSKGLADKVYFLPVTPDFVRKVILHERPDAIYCTFGGQTALNVGIKLKDEFESLGVTVLGTPIDTIITTEDRELFARSMDEINEKCAKSQTASSVEEALSAVKDIGFPVIVRAAYALGGLGSGFADNEQELIELCNKAFATSPQVLVERSMKGWKEIEYEVVRDAFDNCITVCNMENFDPLGIHTGDSIVVAPSQTLSDEDYNMLRTTAVNVIRHLGVVGECNIQYALNPFSKEYCIIEVNARLSRSSALASKATGYPLAYTAAKLGLNIPLNEIKNSVTKVTCACFEPSLDYVVVKIPRWDLKKFTRVSSLLSSSMKSVGEVMSIGRTFEEAIQKAIRSTDYQNLGFNETEALMSIDIDSELQTPSDQRLFAIANAMSSGYSVEKIHKLTNIDKWFLNKLDSLIRFGEKIASYVTKENLPVSIMRQAKQLGFEDRQIAKFLNSNEVAIRRLRKEAGIVPFVKQIDTVAAEFPAFTNYLYMTYSADSHDVTFDDHGVVVLGSGVYRIGSSVEFDWCAVTAVRTLRKNGFKAVMVNYNPETVSTDYDEADRLYFETINLERVLDIYETEKSAGVIVSMGGQTSNNIALPLHRQNVKILGTSPEMIDSAENRYKFSRMLDKIGVDQPAWKELTSFEEAEAFADKVSYPVLVRPSYVLSGAAMNTVYSRDDLASYLSQAVEVSPDYPVVITKYIENAKEIEMDAVAKDGKLIMHVVSEHVENAGVHSGDATLIVPPQDLAPETVSRIVEATAKIGKALDVTGPYNIQFIAKNNEIKVIECNVRASRSCPFVSKVVGTNLIEMATKAMMDIPVTPYPGQKLPADYCAVKVPQFSFSRLSGADPVLGVEMASTGEVATFGRNKYEAYLKSLISTGFQLPKKNILLSIGSFKEKQELMPSIKKLYELGYSLFATAGTADFIQEHGVPVQYLDVLSDEKDEKSEYSLTQHLANNLIDLYINLPSANRFRRPSSYISKGYLTRRMAVDYAVPLVTNVKCAKLLVESIARNIDLSVSSVDAQTSHNVAELPGLISVSTFVPAFTSSDIQEVTRTALQSGFTFAGILPSSAVGAGITDAHSLAAANEEAQGSAFTDYSFSVAASESNAHQLPSLASLSSALYLPFNQFSNNKVSAISAHFATWPEAKPIVTDAKKTDLASMLLLASLHSRKIHVTEVVSRDDLALISMAKAKKLQVTCDVSVYSLFLSQEDYPQLDFLPTKDDQKALWEGLDEIDCFSVGCIPTLVAQALGEDSSAGVGIADSLPLLFSAVEDGRLTIEDIIAKFHDAPIKIFDLVDQDSAVEVDLDRFVVSLKSKAKGFSPFKNKKAAVERVHLNGQTVCLEGEVTGNEASGKQDTVRFQHHSHIISTPLNQVTDMPQSPATRRLSRYSESIARRGSFLESMLKDGASLEEGAVETGAELVSKPPRELSPPNAITSYVRGNNPFLRRSVLSVNQFTRSHLHCLFAVAQEMRLGVEREGVLDILKGRVLTTAFFEPSTRTSSSFNAAMQRLGGRVVAITEQGSSVKKGETLQDTIRTMACYSDAIVIRHPSEESADTAAKYSPVPIINGGNGAREHPTQAFLDLFTIREELGTVNGITVTFMGDLKYGRPVHSLCRLLRHYQVRIQLVAPPELRLPEHHRQELIDAGMTVVESEELTKELIARSDVLYCTRVQQERFSNPADYERLKDSYIVDNKILSYAKQHMCVMHPLPRVNEIREEVDFDQRAAYFRQMRYGLFVRMALLAMVIGVDF</sequence>
<evidence type="ECO:0000256" key="18">
    <source>
        <dbReference type="ARBA" id="ARBA00043984"/>
    </source>
</evidence>
<dbReference type="NCBIfam" id="TIGR00670">
    <property type="entry name" value="asp_carb_tr"/>
    <property type="match status" value="1"/>
</dbReference>
<reference evidence="30" key="2">
    <citation type="submission" date="2014-02" db="EMBL/GenBank/DDBJ databases">
        <title>Complete DNA sequence of /Kuraishia capsulata/ illustrates novel genomic features among budding yeasts (/Saccharomycotina/).</title>
        <authorList>
            <person name="Morales L."/>
            <person name="Noel B."/>
            <person name="Porcel B."/>
            <person name="Marcet-Houben M."/>
            <person name="Hullo M-F."/>
            <person name="Sacerdot C."/>
            <person name="Tekaia F."/>
            <person name="Leh-Louis V."/>
            <person name="Despons L."/>
            <person name="Khanna V."/>
            <person name="Aury J-M."/>
            <person name="Barbe V."/>
            <person name="Couloux A."/>
            <person name="Labadie K."/>
            <person name="Pelletier E."/>
            <person name="Souciet J-L."/>
            <person name="Boekhout T."/>
            <person name="Gabaldon T."/>
            <person name="Wincker P."/>
            <person name="Dujon B."/>
        </authorList>
    </citation>
    <scope>NUCLEOTIDE SEQUENCE</scope>
    <source>
        <strain evidence="30">CBS 1993</strain>
    </source>
</reference>
<dbReference type="GO" id="GO:0016020">
    <property type="term" value="C:membrane"/>
    <property type="evidence" value="ECO:0007669"/>
    <property type="project" value="EnsemblFungi"/>
</dbReference>
<gene>
    <name evidence="30" type="ORF">KUCA_T00001481001</name>
</gene>
<dbReference type="Gene3D" id="3.40.50.1370">
    <property type="entry name" value="Aspartate/ornithine carbamoyltransferase"/>
    <property type="match status" value="2"/>
</dbReference>
<evidence type="ECO:0000256" key="14">
    <source>
        <dbReference type="ARBA" id="ARBA00022975"/>
    </source>
</evidence>
<comment type="catalytic activity">
    <reaction evidence="21">
        <text>hydrogencarbonate + NH4(+) + 2 ATP = carbamoyl phosphate + 2 ADP + phosphate + 2 H(+)</text>
        <dbReference type="Rhea" id="RHEA:18029"/>
        <dbReference type="ChEBI" id="CHEBI:15378"/>
        <dbReference type="ChEBI" id="CHEBI:17544"/>
        <dbReference type="ChEBI" id="CHEBI:28938"/>
        <dbReference type="ChEBI" id="CHEBI:30616"/>
        <dbReference type="ChEBI" id="CHEBI:43474"/>
        <dbReference type="ChEBI" id="CHEBI:58228"/>
        <dbReference type="ChEBI" id="CHEBI:456216"/>
        <dbReference type="EC" id="6.3.4.16"/>
    </reaction>
</comment>
<dbReference type="NCBIfam" id="TIGR01369">
    <property type="entry name" value="CPSaseII_lrg"/>
    <property type="match status" value="1"/>
</dbReference>
<protein>
    <recommendedName>
        <fullName evidence="26">Pyrimidine-specific carbamoyl phosphate synthase-aspartate carbamoyl transferase</fullName>
        <ecNumber evidence="6">2.1.3.2</ecNumber>
        <ecNumber evidence="5">3.5.1.2</ecNumber>
        <ecNumber evidence="20">6.3.4.16</ecNumber>
        <ecNumber evidence="4">6.3.5.5</ecNumber>
    </recommendedName>
</protein>
<dbReference type="OrthoDB" id="1924069at2759"/>
<dbReference type="GO" id="GO:0005951">
    <property type="term" value="C:carbamoyl-phosphate synthase complex"/>
    <property type="evidence" value="ECO:0007669"/>
    <property type="project" value="TreeGrafter"/>
</dbReference>
<dbReference type="CDD" id="cd01744">
    <property type="entry name" value="GATase1_CPSase"/>
    <property type="match status" value="1"/>
</dbReference>
<dbReference type="GO" id="GO:0006526">
    <property type="term" value="P:L-arginine biosynthetic process"/>
    <property type="evidence" value="ECO:0007669"/>
    <property type="project" value="TreeGrafter"/>
</dbReference>
<comment type="catalytic activity">
    <reaction evidence="24">
        <text>L-glutamine + H2O = L-glutamate + NH4(+)</text>
        <dbReference type="Rhea" id="RHEA:15889"/>
        <dbReference type="ChEBI" id="CHEBI:15377"/>
        <dbReference type="ChEBI" id="CHEBI:28938"/>
        <dbReference type="ChEBI" id="CHEBI:29985"/>
        <dbReference type="ChEBI" id="CHEBI:58359"/>
        <dbReference type="EC" id="3.5.1.2"/>
    </reaction>
</comment>
<dbReference type="Pfam" id="PF02729">
    <property type="entry name" value="OTCace_N"/>
    <property type="match status" value="1"/>
</dbReference>
<dbReference type="GeneID" id="34518911"/>
<dbReference type="Proteomes" id="UP000019384">
    <property type="component" value="Unassembled WGS sequence"/>
</dbReference>
<dbReference type="FunFam" id="1.10.1030.10:FF:000001">
    <property type="entry name" value="Carbamoyl-phosphate synthase large chain"/>
    <property type="match status" value="1"/>
</dbReference>
<dbReference type="InterPro" id="IPR036914">
    <property type="entry name" value="MGS-like_dom_sf"/>
</dbReference>
<dbReference type="InterPro" id="IPR036897">
    <property type="entry name" value="CarbamoylP_synth_lsu_oligo_sf"/>
</dbReference>
<evidence type="ECO:0000256" key="26">
    <source>
        <dbReference type="ARBA" id="ARBA00081752"/>
    </source>
</evidence>
<keyword evidence="31" id="KW-1185">Reference proteome</keyword>
<evidence type="ECO:0000256" key="19">
    <source>
        <dbReference type="ARBA" id="ARBA00043998"/>
    </source>
</evidence>
<dbReference type="Pfam" id="PF02142">
    <property type="entry name" value="MGS"/>
    <property type="match status" value="1"/>
</dbReference>
<dbReference type="GO" id="GO:0046872">
    <property type="term" value="F:metal ion binding"/>
    <property type="evidence" value="ECO:0007669"/>
    <property type="project" value="InterPro"/>
</dbReference>
<dbReference type="FunFam" id="3.40.50.880:FF:000025">
    <property type="entry name" value="Bifunctional pyrimidine biosynthesis protein"/>
    <property type="match status" value="1"/>
</dbReference>
<dbReference type="SMART" id="SM01096">
    <property type="entry name" value="CPSase_L_D3"/>
    <property type="match status" value="1"/>
</dbReference>
<evidence type="ECO:0000256" key="10">
    <source>
        <dbReference type="ARBA" id="ARBA00022737"/>
    </source>
</evidence>
<dbReference type="FunFam" id="3.40.50.1380:FF:000009">
    <property type="entry name" value="Carbamoyl-phosphate synthase, large subunit"/>
    <property type="match status" value="1"/>
</dbReference>
<dbReference type="GO" id="GO:0016597">
    <property type="term" value="F:amino acid binding"/>
    <property type="evidence" value="ECO:0007669"/>
    <property type="project" value="InterPro"/>
</dbReference>
<keyword evidence="11 27" id="KW-0547">Nucleotide-binding</keyword>
<dbReference type="InterPro" id="IPR006274">
    <property type="entry name" value="CarbamoylP_synth_ssu"/>
</dbReference>
<dbReference type="PROSITE" id="PS51855">
    <property type="entry name" value="MGS"/>
    <property type="match status" value="1"/>
</dbReference>
<dbReference type="FunFam" id="3.40.50.1370:FF:000005">
    <property type="entry name" value="CAD protein-like isoform X1"/>
    <property type="match status" value="1"/>
</dbReference>
<dbReference type="SUPFAM" id="SSF56059">
    <property type="entry name" value="Glutathione synthetase ATP-binding domain-like"/>
    <property type="match status" value="2"/>
</dbReference>
<dbReference type="NCBIfam" id="NF009475">
    <property type="entry name" value="PRK12838.1"/>
    <property type="match status" value="1"/>
</dbReference>
<evidence type="ECO:0000256" key="21">
    <source>
        <dbReference type="ARBA" id="ARBA00047359"/>
    </source>
</evidence>
<dbReference type="InterPro" id="IPR013815">
    <property type="entry name" value="ATP_grasp_subdomain_1"/>
</dbReference>
<dbReference type="Pfam" id="PF00185">
    <property type="entry name" value="OTCace"/>
    <property type="match status" value="1"/>
</dbReference>
<dbReference type="InterPro" id="IPR035686">
    <property type="entry name" value="CPSase_GATase1"/>
</dbReference>
<dbReference type="NCBIfam" id="NF002032">
    <property type="entry name" value="PRK00856.1"/>
    <property type="match status" value="1"/>
</dbReference>
<dbReference type="InterPro" id="IPR006130">
    <property type="entry name" value="Asp/Orn_carbamoylTrfase"/>
</dbReference>
<dbReference type="InterPro" id="IPR005480">
    <property type="entry name" value="CPSase_lsu_oligo"/>
</dbReference>
<evidence type="ECO:0000256" key="11">
    <source>
        <dbReference type="ARBA" id="ARBA00022741"/>
    </source>
</evidence>
<dbReference type="InterPro" id="IPR058047">
    <property type="entry name" value="CPSase_preATP-grasp"/>
</dbReference>
<comment type="similarity">
    <text evidence="18">In the N-terminal section; belongs to the CarA family.</text>
</comment>
<dbReference type="SUPFAM" id="SSF53671">
    <property type="entry name" value="Aspartate/ornithine carbamoyltransferase"/>
    <property type="match status" value="1"/>
</dbReference>
<dbReference type="InterPro" id="IPR011607">
    <property type="entry name" value="MGS-like_dom"/>
</dbReference>
<dbReference type="PRINTS" id="PR00100">
    <property type="entry name" value="AOTCASE"/>
</dbReference>
<evidence type="ECO:0000256" key="3">
    <source>
        <dbReference type="ARBA" id="ARBA00004852"/>
    </source>
</evidence>
<dbReference type="Gene3D" id="3.40.50.880">
    <property type="match status" value="1"/>
</dbReference>
<dbReference type="FunFam" id="3.50.30.20:FF:000002">
    <property type="entry name" value="Carbamoyl-phosphate synthase 1, mitochondrial"/>
    <property type="match status" value="1"/>
</dbReference>
<keyword evidence="12" id="KW-0378">Hydrolase</keyword>
<accession>W6MHP9</accession>
<dbReference type="PROSITE" id="PS50975">
    <property type="entry name" value="ATP_GRASP"/>
    <property type="match status" value="2"/>
</dbReference>
<keyword evidence="14" id="KW-0665">Pyrimidine biosynthesis</keyword>
<dbReference type="PANTHER" id="PTHR11405:SF5">
    <property type="entry name" value="CAD PROTEIN"/>
    <property type="match status" value="1"/>
</dbReference>
<dbReference type="HOGENOM" id="CLU_000513_2_0_1"/>
<dbReference type="GO" id="GO:0004087">
    <property type="term" value="F:carbamoyl-phosphate synthase (ammonia) activity"/>
    <property type="evidence" value="ECO:0007669"/>
    <property type="project" value="UniProtKB-EC"/>
</dbReference>
<reference evidence="30" key="1">
    <citation type="submission" date="2013-12" db="EMBL/GenBank/DDBJ databases">
        <authorList>
            <person name="Genoscope - CEA"/>
        </authorList>
    </citation>
    <scope>NUCLEOTIDE SEQUENCE</scope>
    <source>
        <strain evidence="30">CBS 1993</strain>
    </source>
</reference>
<dbReference type="InterPro" id="IPR005479">
    <property type="entry name" value="CPAse_ATP-bd"/>
</dbReference>
<evidence type="ECO:0000313" key="30">
    <source>
        <dbReference type="EMBL" id="CDK25511.1"/>
    </source>
</evidence>
<dbReference type="InterPro" id="IPR029062">
    <property type="entry name" value="Class_I_gatase-like"/>
</dbReference>
<dbReference type="SMART" id="SM00851">
    <property type="entry name" value="MGS"/>
    <property type="match status" value="1"/>
</dbReference>
<dbReference type="SUPFAM" id="SSF48108">
    <property type="entry name" value="Carbamoyl phosphate synthetase, large subunit connection domain"/>
    <property type="match status" value="1"/>
</dbReference>
<evidence type="ECO:0000256" key="27">
    <source>
        <dbReference type="PROSITE-ProRule" id="PRU00409"/>
    </source>
</evidence>
<proteinExistence type="inferred from homology"/>
<dbReference type="Pfam" id="PF00117">
    <property type="entry name" value="GATase"/>
    <property type="match status" value="1"/>
</dbReference>
<dbReference type="FunFam" id="3.40.50.20:FF:000002">
    <property type="entry name" value="Carbamoyl-phosphate synthase large chain"/>
    <property type="match status" value="1"/>
</dbReference>
<dbReference type="SUPFAM" id="SSF52335">
    <property type="entry name" value="Methylglyoxal synthase-like"/>
    <property type="match status" value="1"/>
</dbReference>
<dbReference type="Gene3D" id="3.30.470.20">
    <property type="entry name" value="ATP-grasp fold, B domain"/>
    <property type="match status" value="2"/>
</dbReference>
<dbReference type="InterPro" id="IPR016185">
    <property type="entry name" value="PreATP-grasp_dom_sf"/>
</dbReference>
<dbReference type="InterPro" id="IPR032466">
    <property type="entry name" value="Metal_Hydrolase"/>
</dbReference>
<dbReference type="InterPro" id="IPR006131">
    <property type="entry name" value="Asp_carbamoyltransf_Asp/Orn-bd"/>
</dbReference>
<dbReference type="HAMAP" id="MF_00001">
    <property type="entry name" value="Asp_carb_tr"/>
    <property type="match status" value="1"/>
</dbReference>
<feature type="domain" description="ATP-grasp" evidence="28">
    <location>
        <begin position="559"/>
        <end position="751"/>
    </location>
</feature>
<dbReference type="InterPro" id="IPR002082">
    <property type="entry name" value="Asp_carbamoyltransf"/>
</dbReference>
<evidence type="ECO:0000256" key="25">
    <source>
        <dbReference type="ARBA" id="ARBA00058513"/>
    </source>
</evidence>
<evidence type="ECO:0000256" key="16">
    <source>
        <dbReference type="ARBA" id="ARBA00043968"/>
    </source>
</evidence>
<evidence type="ECO:0000256" key="5">
    <source>
        <dbReference type="ARBA" id="ARBA00012918"/>
    </source>
</evidence>
<dbReference type="GO" id="GO:0004070">
    <property type="term" value="F:aspartate carbamoyltransferase activity"/>
    <property type="evidence" value="ECO:0007669"/>
    <property type="project" value="UniProtKB-EC"/>
</dbReference>
<dbReference type="PANTHER" id="PTHR11405">
    <property type="entry name" value="CARBAMOYLTRANSFERASE FAMILY MEMBER"/>
    <property type="match status" value="1"/>
</dbReference>
<dbReference type="InterPro" id="IPR011761">
    <property type="entry name" value="ATP-grasp"/>
</dbReference>
<dbReference type="GO" id="GO:0004088">
    <property type="term" value="F:carbamoyl-phosphate synthase (glutamine-hydrolyzing) activity"/>
    <property type="evidence" value="ECO:0007669"/>
    <property type="project" value="UniProtKB-EC"/>
</dbReference>
<evidence type="ECO:0000256" key="4">
    <source>
        <dbReference type="ARBA" id="ARBA00012738"/>
    </source>
</evidence>
<evidence type="ECO:0000259" key="28">
    <source>
        <dbReference type="PROSITE" id="PS50975"/>
    </source>
</evidence>
<dbReference type="PRINTS" id="PR00098">
    <property type="entry name" value="CPSASE"/>
</dbReference>
<dbReference type="GO" id="GO:0045984">
    <property type="term" value="P:negative regulation of pyrimidine nucleobase metabolic process"/>
    <property type="evidence" value="ECO:0007669"/>
    <property type="project" value="EnsemblFungi"/>
</dbReference>
<evidence type="ECO:0000256" key="17">
    <source>
        <dbReference type="ARBA" id="ARBA00043979"/>
    </source>
</evidence>
<evidence type="ECO:0000313" key="31">
    <source>
        <dbReference type="Proteomes" id="UP000019384"/>
    </source>
</evidence>
<dbReference type="FunFam" id="3.40.50.1370:FF:000002">
    <property type="entry name" value="Aspartate carbamoyltransferase 2"/>
    <property type="match status" value="1"/>
</dbReference>
<dbReference type="Gene3D" id="3.40.50.1380">
    <property type="entry name" value="Methylglyoxal synthase-like domain"/>
    <property type="match status" value="1"/>
</dbReference>
<comment type="similarity">
    <text evidence="17">In the C-terminal section; belongs to the aspartate/ornithine carbamoyltransferase superfamily. ATCase family.</text>
</comment>
<comment type="pathway">
    <text evidence="3">Pyrimidine metabolism; UMP biosynthesis via de novo pathway; (S)-dihydroorotate from bicarbonate: step 2/3.</text>
</comment>
<dbReference type="Gene3D" id="3.30.1490.20">
    <property type="entry name" value="ATP-grasp fold, A domain"/>
    <property type="match status" value="1"/>
</dbReference>
<dbReference type="SUPFAM" id="SSF52317">
    <property type="entry name" value="Class I glutamine amidotransferase-like"/>
    <property type="match status" value="1"/>
</dbReference>
<dbReference type="PROSITE" id="PS00867">
    <property type="entry name" value="CPSASE_2"/>
    <property type="match status" value="2"/>
</dbReference>
<dbReference type="InterPro" id="IPR017926">
    <property type="entry name" value="GATASE"/>
</dbReference>
<comment type="function">
    <text evidence="25">Multifunctional protein that encodes the first 2 enzymatic activities of the de novo pyrimidine pathway: carbamoylphosphate synthetase (CPSase; EC 6.3.5.5) and aspartate transcarbamylase (ATCase; EC 2.1.3.2). The CPSase-function is accomplished in 2 steps, by a glutamine-dependent amidotransferase activity (GATase) that binds and cleaves glutamine to produce ammonia, followed by an ammonium-dependent carbamoyl phosphate synthetase, which reacts with the ammonia, hydrogencarbonate and ATP to form carbamoyl phosphate. The endogenously produced carbamoyl phosphate is sequestered and channeled to the ATCase active site. ATCase then catalyzes the formation of carbamoyl-L-aspartate from L-aspartate and carbamoyl phosphate.</text>
</comment>
<dbReference type="SUPFAM" id="SSF52440">
    <property type="entry name" value="PreATP-grasp domain"/>
    <property type="match status" value="2"/>
</dbReference>
<name>W6MHP9_9ASCO</name>
<comment type="similarity">
    <text evidence="16">In the 3rd section; belongs to the metallo-dependent hydrolases superfamily. DHOase family. CAD subfamily.</text>
</comment>
<dbReference type="EC" id="2.1.3.2" evidence="6"/>
<dbReference type="PROSITE" id="PS00097">
    <property type="entry name" value="CARBAMOYLTRANSFERASE"/>
    <property type="match status" value="1"/>
</dbReference>
<comment type="catalytic activity">
    <reaction evidence="23">
        <text>carbamoyl phosphate + L-aspartate = N-carbamoyl-L-aspartate + phosphate + H(+)</text>
        <dbReference type="Rhea" id="RHEA:20013"/>
        <dbReference type="ChEBI" id="CHEBI:15378"/>
        <dbReference type="ChEBI" id="CHEBI:29991"/>
        <dbReference type="ChEBI" id="CHEBI:32814"/>
        <dbReference type="ChEBI" id="CHEBI:43474"/>
        <dbReference type="ChEBI" id="CHEBI:58228"/>
        <dbReference type="EC" id="2.1.3.2"/>
    </reaction>
</comment>
<dbReference type="Pfam" id="PF00988">
    <property type="entry name" value="CPSase_sm_chain"/>
    <property type="match status" value="1"/>
</dbReference>
<dbReference type="PROSITE" id="PS51273">
    <property type="entry name" value="GATASE_TYPE_1"/>
    <property type="match status" value="1"/>
</dbReference>
<dbReference type="GO" id="GO:0004359">
    <property type="term" value="F:glutaminase activity"/>
    <property type="evidence" value="ECO:0007669"/>
    <property type="project" value="UniProtKB-EC"/>
</dbReference>